<proteinExistence type="predicted"/>
<evidence type="ECO:0000313" key="2">
    <source>
        <dbReference type="EMBL" id="UPV76043.1"/>
    </source>
</evidence>
<dbReference type="Proteomes" id="UP000830729">
    <property type="component" value="Chromosome"/>
</dbReference>
<dbReference type="RefSeq" id="WP_248652080.1">
    <property type="nucleotide sequence ID" value="NZ_CP096659.1"/>
</dbReference>
<dbReference type="AlphaFoldDB" id="A0A8U0HZ27"/>
<reference evidence="2 3" key="1">
    <citation type="submission" date="2022-04" db="EMBL/GenBank/DDBJ databases">
        <title>Diverse halophilic archaea isolated from saline environments.</title>
        <authorList>
            <person name="Cui H.-L."/>
        </authorList>
    </citation>
    <scope>NUCLEOTIDE SEQUENCE [LARGE SCALE GENOMIC DNA]</scope>
    <source>
        <strain evidence="2 3">XZYJT49</strain>
    </source>
</reference>
<dbReference type="KEGG" id="halx:M0R89_08280"/>
<dbReference type="GeneID" id="72185189"/>
<organism evidence="2 3">
    <name type="scientific">Halorussus limi</name>
    <dbReference type="NCBI Taxonomy" id="2938695"/>
    <lineage>
        <taxon>Archaea</taxon>
        <taxon>Methanobacteriati</taxon>
        <taxon>Methanobacteriota</taxon>
        <taxon>Stenosarchaea group</taxon>
        <taxon>Halobacteria</taxon>
        <taxon>Halobacteriales</taxon>
        <taxon>Haladaptataceae</taxon>
        <taxon>Halorussus</taxon>
    </lineage>
</organism>
<dbReference type="InterPro" id="IPR043808">
    <property type="entry name" value="DUF5790"/>
</dbReference>
<evidence type="ECO:0000256" key="1">
    <source>
        <dbReference type="SAM" id="MobiDB-lite"/>
    </source>
</evidence>
<accession>A0A8U0HZ27</accession>
<evidence type="ECO:0000313" key="3">
    <source>
        <dbReference type="Proteomes" id="UP000830729"/>
    </source>
</evidence>
<name>A0A8U0HZ27_9EURY</name>
<dbReference type="Pfam" id="PF19103">
    <property type="entry name" value="DUF5790"/>
    <property type="match status" value="1"/>
</dbReference>
<sequence length="172" mass="18631">MSQSTLDEDELFGEAANEVREDVEASLEQAGDALPDTDEIWNVEADNTLGALNALRSALDTGDAADHLRDAKKWYTMGERADAFEDADDLEAEIERVGEAIEDIEDAKAQVGDLTSTIPGLKNTLESLQTADEDAEEEEETADDESDETDAEEESEAAEADDEDAEEVEAAD</sequence>
<feature type="region of interest" description="Disordered" evidence="1">
    <location>
        <begin position="115"/>
        <end position="172"/>
    </location>
</feature>
<feature type="compositionally biased region" description="Acidic residues" evidence="1">
    <location>
        <begin position="131"/>
        <end position="172"/>
    </location>
</feature>
<keyword evidence="3" id="KW-1185">Reference proteome</keyword>
<protein>
    <submittedName>
        <fullName evidence="2">DUF5790 family protein</fullName>
    </submittedName>
</protein>
<gene>
    <name evidence="2" type="ORF">M0R89_08280</name>
</gene>
<feature type="compositionally biased region" description="Polar residues" evidence="1">
    <location>
        <begin position="115"/>
        <end position="130"/>
    </location>
</feature>
<dbReference type="EMBL" id="CP096659">
    <property type="protein sequence ID" value="UPV76043.1"/>
    <property type="molecule type" value="Genomic_DNA"/>
</dbReference>